<evidence type="ECO:0000259" key="3">
    <source>
        <dbReference type="Pfam" id="PF04967"/>
    </source>
</evidence>
<evidence type="ECO:0000313" key="5">
    <source>
        <dbReference type="EMBL" id="MBV0926059.1"/>
    </source>
</evidence>
<protein>
    <submittedName>
        <fullName evidence="5">Helix-turn-helix domain-containing protein</fullName>
    </submittedName>
</protein>
<accession>A0A8J7YDS5</accession>
<dbReference type="AlphaFoldDB" id="A0A8J7YDS5"/>
<dbReference type="PANTHER" id="PTHR34236:SF1">
    <property type="entry name" value="DIMETHYL SULFOXIDE REDUCTASE TRANSCRIPTIONAL ACTIVATOR"/>
    <property type="match status" value="1"/>
</dbReference>
<evidence type="ECO:0000259" key="4">
    <source>
        <dbReference type="Pfam" id="PF15915"/>
    </source>
</evidence>
<dbReference type="Pfam" id="PF04967">
    <property type="entry name" value="HTH_10"/>
    <property type="match status" value="1"/>
</dbReference>
<name>A0A8J7YDS5_9EURY</name>
<feature type="domain" description="HTH bat-type" evidence="3">
    <location>
        <begin position="156"/>
        <end position="208"/>
    </location>
</feature>
<evidence type="ECO:0000256" key="2">
    <source>
        <dbReference type="ARBA" id="ARBA00023163"/>
    </source>
</evidence>
<keyword evidence="2" id="KW-0804">Transcription</keyword>
<reference evidence="5 6" key="1">
    <citation type="submission" date="2021-06" db="EMBL/GenBank/DDBJ databases">
        <title>New haloarchaea isolates fom saline soil.</title>
        <authorList>
            <person name="Duran-Viseras A."/>
            <person name="Sanchez-Porro C.S."/>
            <person name="Ventosa A."/>
        </authorList>
    </citation>
    <scope>NUCLEOTIDE SEQUENCE [LARGE SCALE GENOMIC DNA]</scope>
    <source>
        <strain evidence="5 6">JCM 183640</strain>
    </source>
</reference>
<dbReference type="Proteomes" id="UP000766550">
    <property type="component" value="Unassembled WGS sequence"/>
</dbReference>
<organism evidence="5 6">
    <name type="scientific">Haloarcula limicola</name>
    <dbReference type="NCBI Taxonomy" id="1429915"/>
    <lineage>
        <taxon>Archaea</taxon>
        <taxon>Methanobacteriati</taxon>
        <taxon>Methanobacteriota</taxon>
        <taxon>Stenosarchaea group</taxon>
        <taxon>Halobacteria</taxon>
        <taxon>Halobacteriales</taxon>
        <taxon>Haloarculaceae</taxon>
        <taxon>Haloarcula</taxon>
    </lineage>
</organism>
<comment type="caution">
    <text evidence="5">The sequence shown here is derived from an EMBL/GenBank/DDBJ whole genome shotgun (WGS) entry which is preliminary data.</text>
</comment>
<keyword evidence="1" id="KW-0805">Transcription regulation</keyword>
<dbReference type="InterPro" id="IPR007050">
    <property type="entry name" value="HTH_bacterioopsin"/>
</dbReference>
<dbReference type="Pfam" id="PF15915">
    <property type="entry name" value="BAT"/>
    <property type="match status" value="1"/>
</dbReference>
<evidence type="ECO:0000313" key="6">
    <source>
        <dbReference type="Proteomes" id="UP000766550"/>
    </source>
</evidence>
<gene>
    <name evidence="5" type="ORF">KTS45_17785</name>
</gene>
<dbReference type="RefSeq" id="WP_162318740.1">
    <property type="nucleotide sequence ID" value="NZ_JAHQXF010000003.1"/>
</dbReference>
<sequence length="220" mass="25155">MATIVIGSVPAEEFALKHTLDELPDVKFECERIIKSGEDAVMPLMWARNVDKEELEAAFEDDPSVDNVRLLADFEDEYLYRMDWIDQVELLLGMLTNSEATILDAYGKKEEWRLRVMFPTRDKFSATYEFCNEHGLTYDVESIRDMDGEPAGRFGLTEGQYQALVLAAQEGYYNVPQEKTLEELANELDISHQALSERLRRGTESLIEDTLLVGTDPDLM</sequence>
<keyword evidence="6" id="KW-1185">Reference proteome</keyword>
<dbReference type="OrthoDB" id="202021at2157"/>
<dbReference type="EMBL" id="JAHQXF010000003">
    <property type="protein sequence ID" value="MBV0926059.1"/>
    <property type="molecule type" value="Genomic_DNA"/>
</dbReference>
<dbReference type="InterPro" id="IPR031803">
    <property type="entry name" value="BAT_GAF/HTH-assoc"/>
</dbReference>
<proteinExistence type="predicted"/>
<evidence type="ECO:0000256" key="1">
    <source>
        <dbReference type="ARBA" id="ARBA00023015"/>
    </source>
</evidence>
<feature type="domain" description="Bacterioopsin transcriptional activator GAF and HTH associated" evidence="4">
    <location>
        <begin position="19"/>
        <end position="149"/>
    </location>
</feature>
<dbReference type="PANTHER" id="PTHR34236">
    <property type="entry name" value="DIMETHYL SULFOXIDE REDUCTASE TRANSCRIPTIONAL ACTIVATOR"/>
    <property type="match status" value="1"/>
</dbReference>